<dbReference type="GeneID" id="87828287"/>
<dbReference type="Proteomes" id="UP001302602">
    <property type="component" value="Unassembled WGS sequence"/>
</dbReference>
<organism evidence="1 2">
    <name type="scientific">Parathielavia appendiculata</name>
    <dbReference type="NCBI Taxonomy" id="2587402"/>
    <lineage>
        <taxon>Eukaryota</taxon>
        <taxon>Fungi</taxon>
        <taxon>Dikarya</taxon>
        <taxon>Ascomycota</taxon>
        <taxon>Pezizomycotina</taxon>
        <taxon>Sordariomycetes</taxon>
        <taxon>Sordariomycetidae</taxon>
        <taxon>Sordariales</taxon>
        <taxon>Chaetomiaceae</taxon>
        <taxon>Parathielavia</taxon>
    </lineage>
</organism>
<comment type="caution">
    <text evidence="1">The sequence shown here is derived from an EMBL/GenBank/DDBJ whole genome shotgun (WGS) entry which is preliminary data.</text>
</comment>
<evidence type="ECO:0000313" key="1">
    <source>
        <dbReference type="EMBL" id="KAK4119133.1"/>
    </source>
</evidence>
<protein>
    <submittedName>
        <fullName evidence="1">Uncharacterized protein</fullName>
    </submittedName>
</protein>
<evidence type="ECO:0000313" key="2">
    <source>
        <dbReference type="Proteomes" id="UP001302602"/>
    </source>
</evidence>
<gene>
    <name evidence="1" type="ORF">N657DRAFT_637543</name>
</gene>
<dbReference type="AlphaFoldDB" id="A0AAN6TR70"/>
<name>A0AAN6TR70_9PEZI</name>
<reference evidence="1" key="2">
    <citation type="submission" date="2023-05" db="EMBL/GenBank/DDBJ databases">
        <authorList>
            <consortium name="Lawrence Berkeley National Laboratory"/>
            <person name="Steindorff A."/>
            <person name="Hensen N."/>
            <person name="Bonometti L."/>
            <person name="Westerberg I."/>
            <person name="Brannstrom I.O."/>
            <person name="Guillou S."/>
            <person name="Cros-Aarteil S."/>
            <person name="Calhoun S."/>
            <person name="Haridas S."/>
            <person name="Kuo A."/>
            <person name="Mondo S."/>
            <person name="Pangilinan J."/>
            <person name="Riley R."/>
            <person name="Labutti K."/>
            <person name="Andreopoulos B."/>
            <person name="Lipzen A."/>
            <person name="Chen C."/>
            <person name="Yanf M."/>
            <person name="Daum C."/>
            <person name="Ng V."/>
            <person name="Clum A."/>
            <person name="Ohm R."/>
            <person name="Martin F."/>
            <person name="Silar P."/>
            <person name="Natvig D."/>
            <person name="Lalanne C."/>
            <person name="Gautier V."/>
            <person name="Ament-Velasquez S.L."/>
            <person name="Kruys A."/>
            <person name="Hutchinson M.I."/>
            <person name="Powell A.J."/>
            <person name="Barry K."/>
            <person name="Miller A.N."/>
            <person name="Grigoriev I.V."/>
            <person name="Debuchy R."/>
            <person name="Gladieux P."/>
            <person name="Thoren M.H."/>
            <person name="Johannesson H."/>
        </authorList>
    </citation>
    <scope>NUCLEOTIDE SEQUENCE</scope>
    <source>
        <strain evidence="1">CBS 731.68</strain>
    </source>
</reference>
<dbReference type="RefSeq" id="XP_062642906.1">
    <property type="nucleotide sequence ID" value="XM_062791518.1"/>
</dbReference>
<dbReference type="EMBL" id="MU853253">
    <property type="protein sequence ID" value="KAK4119133.1"/>
    <property type="molecule type" value="Genomic_DNA"/>
</dbReference>
<keyword evidence="2" id="KW-1185">Reference proteome</keyword>
<proteinExistence type="predicted"/>
<reference evidence="1" key="1">
    <citation type="journal article" date="2023" name="Mol. Phylogenet. Evol.">
        <title>Genome-scale phylogeny and comparative genomics of the fungal order Sordariales.</title>
        <authorList>
            <person name="Hensen N."/>
            <person name="Bonometti L."/>
            <person name="Westerberg I."/>
            <person name="Brannstrom I.O."/>
            <person name="Guillou S."/>
            <person name="Cros-Aarteil S."/>
            <person name="Calhoun S."/>
            <person name="Haridas S."/>
            <person name="Kuo A."/>
            <person name="Mondo S."/>
            <person name="Pangilinan J."/>
            <person name="Riley R."/>
            <person name="LaButti K."/>
            <person name="Andreopoulos B."/>
            <person name="Lipzen A."/>
            <person name="Chen C."/>
            <person name="Yan M."/>
            <person name="Daum C."/>
            <person name="Ng V."/>
            <person name="Clum A."/>
            <person name="Steindorff A."/>
            <person name="Ohm R.A."/>
            <person name="Martin F."/>
            <person name="Silar P."/>
            <person name="Natvig D.O."/>
            <person name="Lalanne C."/>
            <person name="Gautier V."/>
            <person name="Ament-Velasquez S.L."/>
            <person name="Kruys A."/>
            <person name="Hutchinson M.I."/>
            <person name="Powell A.J."/>
            <person name="Barry K."/>
            <person name="Miller A.N."/>
            <person name="Grigoriev I.V."/>
            <person name="Debuchy R."/>
            <person name="Gladieux P."/>
            <person name="Hiltunen Thoren M."/>
            <person name="Johannesson H."/>
        </authorList>
    </citation>
    <scope>NUCLEOTIDE SEQUENCE</scope>
    <source>
        <strain evidence="1">CBS 731.68</strain>
    </source>
</reference>
<accession>A0AAN6TR70</accession>
<sequence>MWVSRMIDERIKIIPSRRSFTLSYHQEHVHNAHQGHNTILTITATLLGAISATAVAGNVNRRGEEVHLTSGNFTYYDLAQARAVQRDFDVHTPSHNTLCTKYLRASYNGKHVDVFVADRCEVCN</sequence>